<accession>A0ABV8I5J2</accession>
<dbReference type="Proteomes" id="UP001595850">
    <property type="component" value="Unassembled WGS sequence"/>
</dbReference>
<gene>
    <name evidence="3" type="ORF">ACFOWE_14180</name>
</gene>
<proteinExistence type="predicted"/>
<evidence type="ECO:0000313" key="3">
    <source>
        <dbReference type="EMBL" id="MFC4059451.1"/>
    </source>
</evidence>
<feature type="transmembrane region" description="Helical" evidence="2">
    <location>
        <begin position="193"/>
        <end position="215"/>
    </location>
</feature>
<keyword evidence="4" id="KW-1185">Reference proteome</keyword>
<evidence type="ECO:0000256" key="2">
    <source>
        <dbReference type="SAM" id="Phobius"/>
    </source>
</evidence>
<dbReference type="EMBL" id="JBHSBM010000017">
    <property type="protein sequence ID" value="MFC4059451.1"/>
    <property type="molecule type" value="Genomic_DNA"/>
</dbReference>
<name>A0ABV8I5J2_9ACTN</name>
<sequence>MSHNFGNSAGGGFGAPGHTPSPHAPAQPYGAPGYGQPGYGVPAGPPPKVKPSIGWIVGAWLLAFVSIGAGILVFIGGIFGTVTDAAPTSSFNSGEFVKVKLDPAGSPAIYVSAEEGTRFECGFQQGTPEGALTQPTVQTTVTGDDGIAWEQAFRVGVDQAGEYTIGCAVQGEGQARFGVGKELAADSIVGGTAGLVLIPAFGFLLAVIVTIVVLVKRSRARKRIAAGAW</sequence>
<keyword evidence="2" id="KW-1133">Transmembrane helix</keyword>
<feature type="compositionally biased region" description="Low complexity" evidence="1">
    <location>
        <begin position="16"/>
        <end position="31"/>
    </location>
</feature>
<keyword evidence="2" id="KW-0812">Transmembrane</keyword>
<organism evidence="3 4">
    <name type="scientific">Planomonospora corallina</name>
    <dbReference type="NCBI Taxonomy" id="1806052"/>
    <lineage>
        <taxon>Bacteria</taxon>
        <taxon>Bacillati</taxon>
        <taxon>Actinomycetota</taxon>
        <taxon>Actinomycetes</taxon>
        <taxon>Streptosporangiales</taxon>
        <taxon>Streptosporangiaceae</taxon>
        <taxon>Planomonospora</taxon>
    </lineage>
</organism>
<protein>
    <submittedName>
        <fullName evidence="3">Uncharacterized protein</fullName>
    </submittedName>
</protein>
<keyword evidence="2" id="KW-0472">Membrane</keyword>
<dbReference type="RefSeq" id="WP_377287764.1">
    <property type="nucleotide sequence ID" value="NZ_JBHSBM010000017.1"/>
</dbReference>
<comment type="caution">
    <text evidence="3">The sequence shown here is derived from an EMBL/GenBank/DDBJ whole genome shotgun (WGS) entry which is preliminary data.</text>
</comment>
<evidence type="ECO:0000313" key="4">
    <source>
        <dbReference type="Proteomes" id="UP001595850"/>
    </source>
</evidence>
<evidence type="ECO:0000256" key="1">
    <source>
        <dbReference type="SAM" id="MobiDB-lite"/>
    </source>
</evidence>
<reference evidence="4" key="1">
    <citation type="journal article" date="2019" name="Int. J. Syst. Evol. Microbiol.">
        <title>The Global Catalogue of Microorganisms (GCM) 10K type strain sequencing project: providing services to taxonomists for standard genome sequencing and annotation.</title>
        <authorList>
            <consortium name="The Broad Institute Genomics Platform"/>
            <consortium name="The Broad Institute Genome Sequencing Center for Infectious Disease"/>
            <person name="Wu L."/>
            <person name="Ma J."/>
        </authorList>
    </citation>
    <scope>NUCLEOTIDE SEQUENCE [LARGE SCALE GENOMIC DNA]</scope>
    <source>
        <strain evidence="4">TBRC 4489</strain>
    </source>
</reference>
<feature type="transmembrane region" description="Helical" evidence="2">
    <location>
        <begin position="55"/>
        <end position="79"/>
    </location>
</feature>
<feature type="region of interest" description="Disordered" evidence="1">
    <location>
        <begin position="1"/>
        <end position="31"/>
    </location>
</feature>